<dbReference type="AlphaFoldDB" id="A0A0E9PYX2"/>
<dbReference type="EMBL" id="GBXM01098873">
    <property type="protein sequence ID" value="JAH09704.1"/>
    <property type="molecule type" value="Transcribed_RNA"/>
</dbReference>
<evidence type="ECO:0000313" key="1">
    <source>
        <dbReference type="EMBL" id="JAH09704.1"/>
    </source>
</evidence>
<reference evidence="1" key="2">
    <citation type="journal article" date="2015" name="Fish Shellfish Immunol.">
        <title>Early steps in the European eel (Anguilla anguilla)-Vibrio vulnificus interaction in the gills: Role of the RtxA13 toxin.</title>
        <authorList>
            <person name="Callol A."/>
            <person name="Pajuelo D."/>
            <person name="Ebbesson L."/>
            <person name="Teles M."/>
            <person name="MacKenzie S."/>
            <person name="Amaro C."/>
        </authorList>
    </citation>
    <scope>NUCLEOTIDE SEQUENCE</scope>
</reference>
<reference evidence="1" key="1">
    <citation type="submission" date="2014-11" db="EMBL/GenBank/DDBJ databases">
        <authorList>
            <person name="Amaro Gonzalez C."/>
        </authorList>
    </citation>
    <scope>NUCLEOTIDE SEQUENCE</scope>
</reference>
<name>A0A0E9PYX2_ANGAN</name>
<accession>A0A0E9PYX2</accession>
<protein>
    <submittedName>
        <fullName evidence="1">Uncharacterized protein</fullName>
    </submittedName>
</protein>
<organism evidence="1">
    <name type="scientific">Anguilla anguilla</name>
    <name type="common">European freshwater eel</name>
    <name type="synonym">Muraena anguilla</name>
    <dbReference type="NCBI Taxonomy" id="7936"/>
    <lineage>
        <taxon>Eukaryota</taxon>
        <taxon>Metazoa</taxon>
        <taxon>Chordata</taxon>
        <taxon>Craniata</taxon>
        <taxon>Vertebrata</taxon>
        <taxon>Euteleostomi</taxon>
        <taxon>Actinopterygii</taxon>
        <taxon>Neopterygii</taxon>
        <taxon>Teleostei</taxon>
        <taxon>Anguilliformes</taxon>
        <taxon>Anguillidae</taxon>
        <taxon>Anguilla</taxon>
    </lineage>
</organism>
<sequence>MTTANPRFGAWIPVVSVNCSDPFASLFFCFRQSVYGDALRGTRVATVSSDHQWRLL</sequence>
<proteinExistence type="predicted"/>